<evidence type="ECO:0000313" key="2">
    <source>
        <dbReference type="EMBL" id="KAK4458898.1"/>
    </source>
</evidence>
<proteinExistence type="predicted"/>
<sequence>MASTGRSAVAGVATATAAATALSEPREPLDVVEAPTSPSSGLALSRFEFETGKGNEGTKIIMVEWDVSGHDEKSQVSDWDISWDGKQSALAVSDASSGSSSSVRRVYFLLPTGAPVPALISITPKAAWENNPVSGPVLRTKPMPAIFPAELTNKQQAGLRGVLHTIWAKQRLAELDAEIEVEMRTNDESVGLEMAAQERQWIVDHFGLGPDHGVPNNTKLYIPQPAPGPASPRIPIAGKLGEKLRGLKLSTSPAELAAASQAAKDVHRLRTQPLSLATTANSSGATAPPLVSEKAGVASLDAIVGSGFIPTTSAKPLDTVEEDLFALPMSPRSPEMKRSPFSML</sequence>
<protein>
    <submittedName>
        <fullName evidence="2">Uncharacterized protein</fullName>
    </submittedName>
</protein>
<evidence type="ECO:0000256" key="1">
    <source>
        <dbReference type="SAM" id="MobiDB-lite"/>
    </source>
</evidence>
<dbReference type="Proteomes" id="UP001321749">
    <property type="component" value="Unassembled WGS sequence"/>
</dbReference>
<keyword evidence="3" id="KW-1185">Reference proteome</keyword>
<feature type="region of interest" description="Disordered" evidence="1">
    <location>
        <begin position="15"/>
        <end position="37"/>
    </location>
</feature>
<evidence type="ECO:0000313" key="3">
    <source>
        <dbReference type="Proteomes" id="UP001321749"/>
    </source>
</evidence>
<dbReference type="AlphaFoldDB" id="A0AAV9HDZ2"/>
<comment type="caution">
    <text evidence="2">The sequence shown here is derived from an EMBL/GenBank/DDBJ whole genome shotgun (WGS) entry which is preliminary data.</text>
</comment>
<dbReference type="EMBL" id="MU865053">
    <property type="protein sequence ID" value="KAK4458898.1"/>
    <property type="molecule type" value="Genomic_DNA"/>
</dbReference>
<reference evidence="2" key="1">
    <citation type="journal article" date="2023" name="Mol. Phylogenet. Evol.">
        <title>Genome-scale phylogeny and comparative genomics of the fungal order Sordariales.</title>
        <authorList>
            <person name="Hensen N."/>
            <person name="Bonometti L."/>
            <person name="Westerberg I."/>
            <person name="Brannstrom I.O."/>
            <person name="Guillou S."/>
            <person name="Cros-Aarteil S."/>
            <person name="Calhoun S."/>
            <person name="Haridas S."/>
            <person name="Kuo A."/>
            <person name="Mondo S."/>
            <person name="Pangilinan J."/>
            <person name="Riley R."/>
            <person name="LaButti K."/>
            <person name="Andreopoulos B."/>
            <person name="Lipzen A."/>
            <person name="Chen C."/>
            <person name="Yan M."/>
            <person name="Daum C."/>
            <person name="Ng V."/>
            <person name="Clum A."/>
            <person name="Steindorff A."/>
            <person name="Ohm R.A."/>
            <person name="Martin F."/>
            <person name="Silar P."/>
            <person name="Natvig D.O."/>
            <person name="Lalanne C."/>
            <person name="Gautier V."/>
            <person name="Ament-Velasquez S.L."/>
            <person name="Kruys A."/>
            <person name="Hutchinson M.I."/>
            <person name="Powell A.J."/>
            <person name="Barry K."/>
            <person name="Miller A.N."/>
            <person name="Grigoriev I.V."/>
            <person name="Debuchy R."/>
            <person name="Gladieux P."/>
            <person name="Hiltunen Thoren M."/>
            <person name="Johannesson H."/>
        </authorList>
    </citation>
    <scope>NUCLEOTIDE SEQUENCE</scope>
    <source>
        <strain evidence="2">PSN324</strain>
    </source>
</reference>
<reference evidence="2" key="2">
    <citation type="submission" date="2023-06" db="EMBL/GenBank/DDBJ databases">
        <authorList>
            <consortium name="Lawrence Berkeley National Laboratory"/>
            <person name="Mondo S.J."/>
            <person name="Hensen N."/>
            <person name="Bonometti L."/>
            <person name="Westerberg I."/>
            <person name="Brannstrom I.O."/>
            <person name="Guillou S."/>
            <person name="Cros-Aarteil S."/>
            <person name="Calhoun S."/>
            <person name="Haridas S."/>
            <person name="Kuo A."/>
            <person name="Pangilinan J."/>
            <person name="Riley R."/>
            <person name="Labutti K."/>
            <person name="Andreopoulos B."/>
            <person name="Lipzen A."/>
            <person name="Chen C."/>
            <person name="Yanf M."/>
            <person name="Daum C."/>
            <person name="Ng V."/>
            <person name="Clum A."/>
            <person name="Steindorff A."/>
            <person name="Ohm R."/>
            <person name="Martin F."/>
            <person name="Silar P."/>
            <person name="Natvig D."/>
            <person name="Lalanne C."/>
            <person name="Gautier V."/>
            <person name="Ament-Velasquez S.L."/>
            <person name="Kruys A."/>
            <person name="Hutchinson M.I."/>
            <person name="Powell A.J."/>
            <person name="Barry K."/>
            <person name="Miller A.N."/>
            <person name="Grigoriev I.V."/>
            <person name="Debuchy R."/>
            <person name="Gladieux P."/>
            <person name="Thoren M.H."/>
            <person name="Johannesson H."/>
        </authorList>
    </citation>
    <scope>NUCLEOTIDE SEQUENCE</scope>
    <source>
        <strain evidence="2">PSN324</strain>
    </source>
</reference>
<accession>A0AAV9HDZ2</accession>
<organism evidence="2 3">
    <name type="scientific">Cladorrhinum samala</name>
    <dbReference type="NCBI Taxonomy" id="585594"/>
    <lineage>
        <taxon>Eukaryota</taxon>
        <taxon>Fungi</taxon>
        <taxon>Dikarya</taxon>
        <taxon>Ascomycota</taxon>
        <taxon>Pezizomycotina</taxon>
        <taxon>Sordariomycetes</taxon>
        <taxon>Sordariomycetidae</taxon>
        <taxon>Sordariales</taxon>
        <taxon>Podosporaceae</taxon>
        <taxon>Cladorrhinum</taxon>
    </lineage>
</organism>
<gene>
    <name evidence="2" type="ORF">QBC42DRAFT_275734</name>
</gene>
<name>A0AAV9HDZ2_9PEZI</name>